<dbReference type="Proteomes" id="UP001612915">
    <property type="component" value="Unassembled WGS sequence"/>
</dbReference>
<sequence length="277" mass="30218">MTSPRIGVVIVAYNASPQAAVLAQSLAGQGVDPHDVVIVNNGEQPDRQATAEKLWSEGTWLHLPNPGYGGAVNAAVATLPEGVDVVAMLADDVTLSPGLLPALAAELDDPQVALVGPALFDSRDGSLWSHGGTMADRGNNPHHLRPERDYPGPPLWLDAAVAVMRRTDFRALGGFDEAWFHYYQDVDFGLRVIRDLHKRIVVRTDLSATKVPNEDLTPYIDTSGRLRLQRKHQQWTAVLLLLADTFVRTVVGCLKSPGQAKEKLRERATAVRDGLFR</sequence>
<dbReference type="Pfam" id="PF00535">
    <property type="entry name" value="Glycos_transf_2"/>
    <property type="match status" value="1"/>
</dbReference>
<reference evidence="6 7" key="1">
    <citation type="submission" date="2024-10" db="EMBL/GenBank/DDBJ databases">
        <title>The Natural Products Discovery Center: Release of the First 8490 Sequenced Strains for Exploring Actinobacteria Biosynthetic Diversity.</title>
        <authorList>
            <person name="Kalkreuter E."/>
            <person name="Kautsar S.A."/>
            <person name="Yang D."/>
            <person name="Bader C.D."/>
            <person name="Teijaro C.N."/>
            <person name="Fluegel L."/>
            <person name="Davis C.M."/>
            <person name="Simpson J.R."/>
            <person name="Lauterbach L."/>
            <person name="Steele A.D."/>
            <person name="Gui C."/>
            <person name="Meng S."/>
            <person name="Li G."/>
            <person name="Viehrig K."/>
            <person name="Ye F."/>
            <person name="Su P."/>
            <person name="Kiefer A.F."/>
            <person name="Nichols A."/>
            <person name="Cepeda A.J."/>
            <person name="Yan W."/>
            <person name="Fan B."/>
            <person name="Jiang Y."/>
            <person name="Adhikari A."/>
            <person name="Zheng C.-J."/>
            <person name="Schuster L."/>
            <person name="Cowan T.M."/>
            <person name="Smanski M.J."/>
            <person name="Chevrette M.G."/>
            <person name="De Carvalho L.P.S."/>
            <person name="Shen B."/>
        </authorList>
    </citation>
    <scope>NUCLEOTIDE SEQUENCE [LARGE SCALE GENOMIC DNA]</scope>
    <source>
        <strain evidence="6 7">NPDC049639</strain>
    </source>
</reference>
<evidence type="ECO:0000256" key="3">
    <source>
        <dbReference type="ARBA" id="ARBA00022676"/>
    </source>
</evidence>
<comment type="caution">
    <text evidence="6">The sequence shown here is derived from an EMBL/GenBank/DDBJ whole genome shotgun (WGS) entry which is preliminary data.</text>
</comment>
<accession>A0ABW8AKC3</accession>
<evidence type="ECO:0000313" key="6">
    <source>
        <dbReference type="EMBL" id="MFI7586800.1"/>
    </source>
</evidence>
<dbReference type="GO" id="GO:0016757">
    <property type="term" value="F:glycosyltransferase activity"/>
    <property type="evidence" value="ECO:0007669"/>
    <property type="project" value="UniProtKB-KW"/>
</dbReference>
<organism evidence="6 7">
    <name type="scientific">Spongisporangium articulatum</name>
    <dbReference type="NCBI Taxonomy" id="3362603"/>
    <lineage>
        <taxon>Bacteria</taxon>
        <taxon>Bacillati</taxon>
        <taxon>Actinomycetota</taxon>
        <taxon>Actinomycetes</taxon>
        <taxon>Kineosporiales</taxon>
        <taxon>Kineosporiaceae</taxon>
        <taxon>Spongisporangium</taxon>
    </lineage>
</organism>
<evidence type="ECO:0000256" key="4">
    <source>
        <dbReference type="ARBA" id="ARBA00022679"/>
    </source>
</evidence>
<dbReference type="InterPro" id="IPR001173">
    <property type="entry name" value="Glyco_trans_2-like"/>
</dbReference>
<proteinExistence type="inferred from homology"/>
<comment type="pathway">
    <text evidence="1">Cell wall biogenesis; cell wall polysaccharide biosynthesis.</text>
</comment>
<comment type="similarity">
    <text evidence="2">Belongs to the glycosyltransferase 2 family.</text>
</comment>
<evidence type="ECO:0000259" key="5">
    <source>
        <dbReference type="Pfam" id="PF00535"/>
    </source>
</evidence>
<feature type="domain" description="Glycosyltransferase 2-like" evidence="5">
    <location>
        <begin position="8"/>
        <end position="144"/>
    </location>
</feature>
<dbReference type="EC" id="2.4.-.-" evidence="6"/>
<name>A0ABW8AKC3_9ACTN</name>
<keyword evidence="3 6" id="KW-0328">Glycosyltransferase</keyword>
<gene>
    <name evidence="6" type="ORF">ACIB24_06970</name>
</gene>
<dbReference type="EMBL" id="JBITLV010000002">
    <property type="protein sequence ID" value="MFI7586800.1"/>
    <property type="molecule type" value="Genomic_DNA"/>
</dbReference>
<dbReference type="PANTHER" id="PTHR43179">
    <property type="entry name" value="RHAMNOSYLTRANSFERASE WBBL"/>
    <property type="match status" value="1"/>
</dbReference>
<evidence type="ECO:0000256" key="2">
    <source>
        <dbReference type="ARBA" id="ARBA00006739"/>
    </source>
</evidence>
<keyword evidence="4 6" id="KW-0808">Transferase</keyword>
<dbReference type="SUPFAM" id="SSF53448">
    <property type="entry name" value="Nucleotide-diphospho-sugar transferases"/>
    <property type="match status" value="1"/>
</dbReference>
<keyword evidence="7" id="KW-1185">Reference proteome</keyword>
<dbReference type="Gene3D" id="3.90.550.10">
    <property type="entry name" value="Spore Coat Polysaccharide Biosynthesis Protein SpsA, Chain A"/>
    <property type="match status" value="1"/>
</dbReference>
<evidence type="ECO:0000313" key="7">
    <source>
        <dbReference type="Proteomes" id="UP001612915"/>
    </source>
</evidence>
<dbReference type="PANTHER" id="PTHR43179:SF12">
    <property type="entry name" value="GALACTOFURANOSYLTRANSFERASE GLFT2"/>
    <property type="match status" value="1"/>
</dbReference>
<dbReference type="RefSeq" id="WP_398277236.1">
    <property type="nucleotide sequence ID" value="NZ_JBITLV010000002.1"/>
</dbReference>
<evidence type="ECO:0000256" key="1">
    <source>
        <dbReference type="ARBA" id="ARBA00004776"/>
    </source>
</evidence>
<dbReference type="InterPro" id="IPR029044">
    <property type="entry name" value="Nucleotide-diphossugar_trans"/>
</dbReference>
<protein>
    <submittedName>
        <fullName evidence="6">Glycosyltransferase family 2 protein</fullName>
        <ecNumber evidence="6">2.4.-.-</ecNumber>
    </submittedName>
</protein>